<accession>A0A1I3UJQ5</accession>
<keyword evidence="3" id="KW-1185">Reference proteome</keyword>
<reference evidence="2 3" key="1">
    <citation type="submission" date="2016-10" db="EMBL/GenBank/DDBJ databases">
        <authorList>
            <person name="de Groot N.N."/>
        </authorList>
    </citation>
    <scope>NUCLEOTIDE SEQUENCE [LARGE SCALE GENOMIC DNA]</scope>
    <source>
        <strain evidence="2 3">RK1</strain>
    </source>
</reference>
<feature type="region of interest" description="Disordered" evidence="1">
    <location>
        <begin position="1"/>
        <end position="46"/>
    </location>
</feature>
<feature type="compositionally biased region" description="Polar residues" evidence="1">
    <location>
        <begin position="8"/>
        <end position="30"/>
    </location>
</feature>
<name>A0A1I3UJQ5_9SPHI</name>
<dbReference type="STRING" id="1477437.SAMN05444682_114145"/>
<dbReference type="EMBL" id="FOQO01000014">
    <property type="protein sequence ID" value="SFJ82031.1"/>
    <property type="molecule type" value="Genomic_DNA"/>
</dbReference>
<sequence>MDAHKQPRSVSETSVPVALRNQSAPKTTTENNKEMKENQETVGLPEAGKPTIYERIKEGLAVASQLVIASPLKLPPKLVVVAKYLALALGVLEAVEGAAKDRREGDED</sequence>
<evidence type="ECO:0000313" key="2">
    <source>
        <dbReference type="EMBL" id="SFJ82031.1"/>
    </source>
</evidence>
<gene>
    <name evidence="2" type="ORF">SAMN05444682_114145</name>
</gene>
<dbReference type="AlphaFoldDB" id="A0A1I3UJQ5"/>
<protein>
    <submittedName>
        <fullName evidence="2">Uncharacterized protein</fullName>
    </submittedName>
</protein>
<dbReference type="Proteomes" id="UP000198670">
    <property type="component" value="Unassembled WGS sequence"/>
</dbReference>
<evidence type="ECO:0000256" key="1">
    <source>
        <dbReference type="SAM" id="MobiDB-lite"/>
    </source>
</evidence>
<proteinExistence type="predicted"/>
<evidence type="ECO:0000313" key="3">
    <source>
        <dbReference type="Proteomes" id="UP000198670"/>
    </source>
</evidence>
<organism evidence="2 3">
    <name type="scientific">Parapedobacter indicus</name>
    <dbReference type="NCBI Taxonomy" id="1477437"/>
    <lineage>
        <taxon>Bacteria</taxon>
        <taxon>Pseudomonadati</taxon>
        <taxon>Bacteroidota</taxon>
        <taxon>Sphingobacteriia</taxon>
        <taxon>Sphingobacteriales</taxon>
        <taxon>Sphingobacteriaceae</taxon>
        <taxon>Parapedobacter</taxon>
    </lineage>
</organism>